<dbReference type="GO" id="GO:0017168">
    <property type="term" value="F:5-oxoprolinase (ATP-hydrolyzing) activity"/>
    <property type="evidence" value="ECO:0007669"/>
    <property type="project" value="TreeGrafter"/>
</dbReference>
<dbReference type="Pfam" id="PF02538">
    <property type="entry name" value="Hydantoinase_B"/>
    <property type="match status" value="1"/>
</dbReference>
<organism evidence="2">
    <name type="scientific">marine metagenome</name>
    <dbReference type="NCBI Taxonomy" id="408172"/>
    <lineage>
        <taxon>unclassified sequences</taxon>
        <taxon>metagenomes</taxon>
        <taxon>ecological metagenomes</taxon>
    </lineage>
</organism>
<dbReference type="InterPro" id="IPR045079">
    <property type="entry name" value="Oxoprolinase-like"/>
</dbReference>
<evidence type="ECO:0000259" key="1">
    <source>
        <dbReference type="Pfam" id="PF02538"/>
    </source>
</evidence>
<dbReference type="AlphaFoldDB" id="A0A381N7Q8"/>
<evidence type="ECO:0000313" key="2">
    <source>
        <dbReference type="EMBL" id="SUZ50660.1"/>
    </source>
</evidence>
<feature type="domain" description="Hydantoinase B/oxoprolinase" evidence="1">
    <location>
        <begin position="11"/>
        <end position="541"/>
    </location>
</feature>
<gene>
    <name evidence="2" type="ORF">METZ01_LOCUS3514</name>
</gene>
<dbReference type="InterPro" id="IPR003692">
    <property type="entry name" value="Hydantoinase_B"/>
</dbReference>
<reference evidence="2" key="1">
    <citation type="submission" date="2018-05" db="EMBL/GenBank/DDBJ databases">
        <authorList>
            <person name="Lanie J.A."/>
            <person name="Ng W.-L."/>
            <person name="Kazmierczak K.M."/>
            <person name="Andrzejewski T.M."/>
            <person name="Davidsen T.M."/>
            <person name="Wayne K.J."/>
            <person name="Tettelin H."/>
            <person name="Glass J.I."/>
            <person name="Rusch D."/>
            <person name="Podicherti R."/>
            <person name="Tsui H.-C.T."/>
            <person name="Winkler M.E."/>
        </authorList>
    </citation>
    <scope>NUCLEOTIDE SEQUENCE</scope>
</reference>
<dbReference type="GO" id="GO:0005829">
    <property type="term" value="C:cytosol"/>
    <property type="evidence" value="ECO:0007669"/>
    <property type="project" value="TreeGrafter"/>
</dbReference>
<dbReference type="GO" id="GO:0006749">
    <property type="term" value="P:glutathione metabolic process"/>
    <property type="evidence" value="ECO:0007669"/>
    <property type="project" value="TreeGrafter"/>
</dbReference>
<name>A0A381N7Q8_9ZZZZ</name>
<dbReference type="PANTHER" id="PTHR11365:SF23">
    <property type="entry name" value="HYPOTHETICAL 5-OXOPROLINASE (EUROFUNG)-RELATED"/>
    <property type="match status" value="1"/>
</dbReference>
<protein>
    <recommendedName>
        <fullName evidence="1">Hydantoinase B/oxoprolinase domain-containing protein</fullName>
    </recommendedName>
</protein>
<sequence length="587" mass="63288">METNKATTLDGAKLAILSNRLGGICKKMGNTLLRTGRSGVLNRAKDFSCCIVTRDCELLTAEESLPIHVLSGPDLMAKSMHAFHPTLTKGDVFLHNSPYHGNSHPADHTLLMPVIDNAGEHHFTLLAKAHQADIGNSIPTTYHGTARDVYEEGALIFPAVKVVENYQTIDDIVRMCRMRIRVPDQWHGDFLAMLGAAFIGEREMLALGEEVGWGTLHAFTNQWFDYSENRMIEAIKSMPGGAGGALSTHDAIPGTPPDGITITSKVNIDPENAFIEVDLTDNPDALQCGLNVSEACTRTSTMIGIFNSIDNTVPKNAGAFRRLNLHLKDNGVVGIPRHPTSCSAATTNLADRVQNSTMRAMAEIGEGLGMGEIGCFCPPSTSVVSGTDPRNNKPYVNQLFLGHTAGAGAPREDAWMTMLHAGNGGMCFIDSVELDEIYTPIHVQTRRLIADSEGAGRFRGAPGIEVELRPVSCRMEAGFVADGNIHNPLGARGGKAAAKSDQFRRTPEGELERLDQCSQVWIEDGEALVSIACGGGGYGDPKTRDPARVLSDVREGLVSRNRAKNVYGVVVTEMMEIDETGTAALRN</sequence>
<accession>A0A381N7Q8</accession>
<dbReference type="PANTHER" id="PTHR11365">
    <property type="entry name" value="5-OXOPROLINASE RELATED"/>
    <property type="match status" value="1"/>
</dbReference>
<proteinExistence type="predicted"/>
<dbReference type="EMBL" id="UINC01000182">
    <property type="protein sequence ID" value="SUZ50660.1"/>
    <property type="molecule type" value="Genomic_DNA"/>
</dbReference>